<evidence type="ECO:0000256" key="3">
    <source>
        <dbReference type="ARBA" id="ARBA00022650"/>
    </source>
</evidence>
<dbReference type="UniPathway" id="UPA00098">
    <property type="reaction ID" value="UER00359"/>
</dbReference>
<comment type="catalytic activity">
    <reaction evidence="8">
        <text>L-glutamate + ATP = L-glutamyl 5-phosphate + ADP</text>
        <dbReference type="Rhea" id="RHEA:14877"/>
        <dbReference type="ChEBI" id="CHEBI:29985"/>
        <dbReference type="ChEBI" id="CHEBI:30616"/>
        <dbReference type="ChEBI" id="CHEBI:58274"/>
        <dbReference type="ChEBI" id="CHEBI:456216"/>
        <dbReference type="EC" id="2.7.2.11"/>
    </reaction>
</comment>
<dbReference type="GO" id="GO:0003723">
    <property type="term" value="F:RNA binding"/>
    <property type="evidence" value="ECO:0007669"/>
    <property type="project" value="InterPro"/>
</dbReference>
<evidence type="ECO:0000256" key="5">
    <source>
        <dbReference type="ARBA" id="ARBA00022741"/>
    </source>
</evidence>
<dbReference type="InterPro" id="IPR036974">
    <property type="entry name" value="PUA_sf"/>
</dbReference>
<dbReference type="InterPro" id="IPR011529">
    <property type="entry name" value="Glu_5kinase"/>
</dbReference>
<dbReference type="InterPro" id="IPR005715">
    <property type="entry name" value="Glu_5kinase/COase_Synthase"/>
</dbReference>
<dbReference type="PIRSF" id="PIRSF000729">
    <property type="entry name" value="GK"/>
    <property type="match status" value="1"/>
</dbReference>
<dbReference type="InterPro" id="IPR002478">
    <property type="entry name" value="PUA"/>
</dbReference>
<dbReference type="GO" id="GO:0005829">
    <property type="term" value="C:cytosol"/>
    <property type="evidence" value="ECO:0007669"/>
    <property type="project" value="TreeGrafter"/>
</dbReference>
<dbReference type="Gene3D" id="3.40.1160.10">
    <property type="entry name" value="Acetylglutamate kinase-like"/>
    <property type="match status" value="2"/>
</dbReference>
<sequence>MRHEILKNIKRLVIKIGSRILTAGENGLDRGTIDRIATQVASLRASGHEVIIVSSGAVAAGRSALGLVGRPRTIPQKQAAAAVGQTRLMRTYEEAFAAFGANVGQVLLTREDLADRQRFLNARATIDTLLGFGIIPIINENDTVAVEEIKFGDNDNLSALVTTLAEAQLLLIMTDIDGFYSADPRTDPTARLVPLVRAITREVEQAAGGSGSSVGTGGMATKLVAAKKVVKSGVPTLMVNGSSPEIIIRAMAGEEVGTLFLPAGKGINRRKHWIAYTLRPRGRVIVDQGAREVLAKQGRSLLPSGIVQLEGEFERGSCVRVCGPDGTEFARGLTDYSHAEIAKILGHRSHEIEQILGYRYGDEIIHRDNLVLL</sequence>
<dbReference type="InterPro" id="IPR015947">
    <property type="entry name" value="PUA-like_sf"/>
</dbReference>
<dbReference type="InterPro" id="IPR041739">
    <property type="entry name" value="G5K_ProB"/>
</dbReference>
<evidence type="ECO:0000256" key="8">
    <source>
        <dbReference type="HAMAP-Rule" id="MF_00456"/>
    </source>
</evidence>
<comment type="pathway">
    <text evidence="8">Amino-acid biosynthesis; L-proline biosynthesis; L-glutamate 5-semialdehyde from L-glutamate: step 1/2.</text>
</comment>
<dbReference type="SUPFAM" id="SSF53633">
    <property type="entry name" value="Carbamate kinase-like"/>
    <property type="match status" value="1"/>
</dbReference>
<dbReference type="InterPro" id="IPR019797">
    <property type="entry name" value="Glutamate_5-kinase_CS"/>
</dbReference>
<reference evidence="10 11" key="1">
    <citation type="submission" date="2019-07" db="EMBL/GenBank/DDBJ databases">
        <title>Genomic Encyclopedia of Archaeal and Bacterial Type Strains, Phase II (KMG-II): from individual species to whole genera.</title>
        <authorList>
            <person name="Goeker M."/>
        </authorList>
    </citation>
    <scope>NUCLEOTIDE SEQUENCE [LARGE SCALE GENOMIC DNA]</scope>
    <source>
        <strain evidence="10 11">ATCC BAA-1139</strain>
    </source>
</reference>
<dbReference type="EMBL" id="VLLN01000020">
    <property type="protein sequence ID" value="TWJ17605.1"/>
    <property type="molecule type" value="Genomic_DNA"/>
</dbReference>
<dbReference type="PANTHER" id="PTHR43654:SF1">
    <property type="entry name" value="ISOPENTENYL PHOSPHATE KINASE"/>
    <property type="match status" value="1"/>
</dbReference>
<evidence type="ECO:0000259" key="9">
    <source>
        <dbReference type="SMART" id="SM00359"/>
    </source>
</evidence>
<keyword evidence="11" id="KW-1185">Reference proteome</keyword>
<dbReference type="InterPro" id="IPR036393">
    <property type="entry name" value="AceGlu_kinase-like_sf"/>
</dbReference>
<dbReference type="Proteomes" id="UP000319449">
    <property type="component" value="Unassembled WGS sequence"/>
</dbReference>
<keyword evidence="4 8" id="KW-0808">Transferase</keyword>
<feature type="domain" description="PUA" evidence="9">
    <location>
        <begin position="282"/>
        <end position="365"/>
    </location>
</feature>
<dbReference type="NCBIfam" id="TIGR01027">
    <property type="entry name" value="proB"/>
    <property type="match status" value="1"/>
</dbReference>
<proteinExistence type="inferred from homology"/>
<comment type="caution">
    <text evidence="10">The sequence shown here is derived from an EMBL/GenBank/DDBJ whole genome shotgun (WGS) entry which is preliminary data.</text>
</comment>
<name>A0A562VI54_9BACT</name>
<feature type="binding site" evidence="8">
    <location>
        <position position="154"/>
    </location>
    <ligand>
        <name>substrate</name>
    </ligand>
</feature>
<dbReference type="SUPFAM" id="SSF88697">
    <property type="entry name" value="PUA domain-like"/>
    <property type="match status" value="1"/>
</dbReference>
<keyword evidence="5 8" id="KW-0547">Nucleotide-binding</keyword>
<evidence type="ECO:0000313" key="10">
    <source>
        <dbReference type="EMBL" id="TWJ17605.1"/>
    </source>
</evidence>
<feature type="binding site" evidence="8">
    <location>
        <position position="142"/>
    </location>
    <ligand>
        <name>substrate</name>
    </ligand>
</feature>
<feature type="binding site" evidence="8">
    <location>
        <begin position="216"/>
        <end position="222"/>
    </location>
    <ligand>
        <name>ATP</name>
        <dbReference type="ChEBI" id="CHEBI:30616"/>
    </ligand>
</feature>
<evidence type="ECO:0000256" key="7">
    <source>
        <dbReference type="ARBA" id="ARBA00022840"/>
    </source>
</evidence>
<dbReference type="Pfam" id="PF00696">
    <property type="entry name" value="AA_kinase"/>
    <property type="match status" value="1"/>
</dbReference>
<keyword evidence="7 8" id="KW-0067">ATP-binding</keyword>
<dbReference type="InterPro" id="IPR001048">
    <property type="entry name" value="Asp/Glu/Uridylate_kinase"/>
</dbReference>
<accession>A0A562VI54</accession>
<keyword evidence="6 8" id="KW-0418">Kinase</keyword>
<keyword evidence="3 8" id="KW-0641">Proline biosynthesis</keyword>
<evidence type="ECO:0000313" key="11">
    <source>
        <dbReference type="Proteomes" id="UP000319449"/>
    </source>
</evidence>
<dbReference type="PROSITE" id="PS50890">
    <property type="entry name" value="PUA"/>
    <property type="match status" value="1"/>
</dbReference>
<protein>
    <recommendedName>
        <fullName evidence="8">Glutamate 5-kinase</fullName>
        <ecNumber evidence="8">2.7.2.11</ecNumber>
    </recommendedName>
    <alternativeName>
        <fullName evidence="8">Gamma-glutamyl kinase</fullName>
        <shortName evidence="8">GK</shortName>
    </alternativeName>
</protein>
<comment type="subcellular location">
    <subcellularLocation>
        <location evidence="8">Cytoplasm</location>
    </subcellularLocation>
</comment>
<dbReference type="SMART" id="SM00359">
    <property type="entry name" value="PUA"/>
    <property type="match status" value="1"/>
</dbReference>
<evidence type="ECO:0000256" key="2">
    <source>
        <dbReference type="ARBA" id="ARBA00022605"/>
    </source>
</evidence>
<dbReference type="GO" id="GO:0005524">
    <property type="term" value="F:ATP binding"/>
    <property type="evidence" value="ECO:0007669"/>
    <property type="project" value="UniProtKB-KW"/>
</dbReference>
<comment type="function">
    <text evidence="8">Catalyzes the transfer of a phosphate group to glutamate to form L-glutamate 5-phosphate.</text>
</comment>
<dbReference type="CDD" id="cd04242">
    <property type="entry name" value="AAK_G5K_ProB"/>
    <property type="match status" value="1"/>
</dbReference>
<dbReference type="EC" id="2.7.2.11" evidence="8"/>
<keyword evidence="1 8" id="KW-0963">Cytoplasm</keyword>
<feature type="binding site" evidence="8">
    <location>
        <position position="55"/>
    </location>
    <ligand>
        <name>substrate</name>
    </ligand>
</feature>
<keyword evidence="2 8" id="KW-0028">Amino-acid biosynthesis</keyword>
<dbReference type="PANTHER" id="PTHR43654">
    <property type="entry name" value="GLUTAMATE 5-KINASE"/>
    <property type="match status" value="1"/>
</dbReference>
<dbReference type="AlphaFoldDB" id="A0A562VI54"/>
<dbReference type="PROSITE" id="PS00902">
    <property type="entry name" value="GLUTAMATE_5_KINASE"/>
    <property type="match status" value="1"/>
</dbReference>
<dbReference type="GO" id="GO:0055129">
    <property type="term" value="P:L-proline biosynthetic process"/>
    <property type="evidence" value="ECO:0007669"/>
    <property type="project" value="UniProtKB-UniRule"/>
</dbReference>
<gene>
    <name evidence="8" type="primary">proB</name>
    <name evidence="10" type="ORF">JN12_03000</name>
</gene>
<comment type="similarity">
    <text evidence="8">Belongs to the glutamate 5-kinase family.</text>
</comment>
<dbReference type="FunFam" id="3.40.1160.10:FF:000018">
    <property type="entry name" value="Glutamate 5-kinase"/>
    <property type="match status" value="1"/>
</dbReference>
<dbReference type="InterPro" id="IPR001057">
    <property type="entry name" value="Glu/AcGlu_kinase"/>
</dbReference>
<dbReference type="GO" id="GO:0004349">
    <property type="term" value="F:glutamate 5-kinase activity"/>
    <property type="evidence" value="ECO:0007669"/>
    <property type="project" value="UniProtKB-UniRule"/>
</dbReference>
<evidence type="ECO:0000256" key="1">
    <source>
        <dbReference type="ARBA" id="ARBA00022490"/>
    </source>
</evidence>
<organism evidence="10 11">
    <name type="scientific">Geobacter argillaceus</name>
    <dbReference type="NCBI Taxonomy" id="345631"/>
    <lineage>
        <taxon>Bacteria</taxon>
        <taxon>Pseudomonadati</taxon>
        <taxon>Thermodesulfobacteriota</taxon>
        <taxon>Desulfuromonadia</taxon>
        <taxon>Geobacterales</taxon>
        <taxon>Geobacteraceae</taxon>
        <taxon>Geobacter</taxon>
    </lineage>
</organism>
<dbReference type="Gene3D" id="2.30.130.10">
    <property type="entry name" value="PUA domain"/>
    <property type="match status" value="1"/>
</dbReference>
<feature type="binding site" evidence="8">
    <location>
        <begin position="174"/>
        <end position="175"/>
    </location>
    <ligand>
        <name>ATP</name>
        <dbReference type="ChEBI" id="CHEBI:30616"/>
    </ligand>
</feature>
<dbReference type="PRINTS" id="PR00474">
    <property type="entry name" value="GLU5KINASE"/>
</dbReference>
<dbReference type="HAMAP" id="MF_00456">
    <property type="entry name" value="ProB"/>
    <property type="match status" value="1"/>
</dbReference>
<dbReference type="CDD" id="cd21157">
    <property type="entry name" value="PUA_G5K"/>
    <property type="match status" value="1"/>
</dbReference>
<dbReference type="FunFam" id="2.30.130.10:FF:000007">
    <property type="entry name" value="Glutamate 5-kinase"/>
    <property type="match status" value="1"/>
</dbReference>
<evidence type="ECO:0000256" key="4">
    <source>
        <dbReference type="ARBA" id="ARBA00022679"/>
    </source>
</evidence>
<dbReference type="Pfam" id="PF01472">
    <property type="entry name" value="PUA"/>
    <property type="match status" value="1"/>
</dbReference>
<dbReference type="OrthoDB" id="9804434at2"/>
<evidence type="ECO:0000256" key="6">
    <source>
        <dbReference type="ARBA" id="ARBA00022777"/>
    </source>
</evidence>
<feature type="binding site" evidence="8">
    <location>
        <position position="15"/>
    </location>
    <ligand>
        <name>ATP</name>
        <dbReference type="ChEBI" id="CHEBI:30616"/>
    </ligand>
</feature>